<dbReference type="AlphaFoldDB" id="A0A9E4K3K8"/>
<organism evidence="2 3">
    <name type="scientific">Candidatus Thiodiazotropha lotti</name>
    <dbReference type="NCBI Taxonomy" id="2792787"/>
    <lineage>
        <taxon>Bacteria</taxon>
        <taxon>Pseudomonadati</taxon>
        <taxon>Pseudomonadota</taxon>
        <taxon>Gammaproteobacteria</taxon>
        <taxon>Chromatiales</taxon>
        <taxon>Sedimenticolaceae</taxon>
        <taxon>Candidatus Thiodiazotropha</taxon>
    </lineage>
</organism>
<evidence type="ECO:0000259" key="1">
    <source>
        <dbReference type="Pfam" id="PF07238"/>
    </source>
</evidence>
<name>A0A9E4K3K8_9GAMM</name>
<feature type="domain" description="PilZ" evidence="1">
    <location>
        <begin position="3"/>
        <end position="84"/>
    </location>
</feature>
<protein>
    <submittedName>
        <fullName evidence="2">PilZ domain-containing protein</fullName>
    </submittedName>
</protein>
<dbReference type="Gene3D" id="2.40.10.220">
    <property type="entry name" value="predicted glycosyltransferase like domains"/>
    <property type="match status" value="1"/>
</dbReference>
<dbReference type="Pfam" id="PF07238">
    <property type="entry name" value="PilZ"/>
    <property type="match status" value="1"/>
</dbReference>
<comment type="caution">
    <text evidence="2">The sequence shown here is derived from an EMBL/GenBank/DDBJ whole genome shotgun (WGS) entry which is preliminary data.</text>
</comment>
<dbReference type="GO" id="GO:0035438">
    <property type="term" value="F:cyclic-di-GMP binding"/>
    <property type="evidence" value="ECO:0007669"/>
    <property type="project" value="InterPro"/>
</dbReference>
<dbReference type="Proteomes" id="UP000886687">
    <property type="component" value="Unassembled WGS sequence"/>
</dbReference>
<evidence type="ECO:0000313" key="2">
    <source>
        <dbReference type="EMBL" id="MCG7939027.1"/>
    </source>
</evidence>
<sequence length="108" mass="12307">MDQRFGARIAAQVMVTLDRNGHHLGVYKTRDISATGLFIETDSLDLHLGALVDLTFVFKDKQRETHKFRGMLVRYTYEGAAFILNNSVIEILPYLEQFNAETLEANSQ</sequence>
<proteinExistence type="predicted"/>
<dbReference type="EMBL" id="JAEPDI010000005">
    <property type="protein sequence ID" value="MCG7939027.1"/>
    <property type="molecule type" value="Genomic_DNA"/>
</dbReference>
<gene>
    <name evidence="2" type="ORF">JAZ04_09260</name>
</gene>
<reference evidence="2" key="1">
    <citation type="journal article" date="2021" name="Proc. Natl. Acad. Sci. U.S.A.">
        <title>Global biogeography of chemosynthetic symbionts reveals both localized and globally distributed symbiont groups. .</title>
        <authorList>
            <person name="Osvatic J.T."/>
            <person name="Wilkins L.G.E."/>
            <person name="Leibrecht L."/>
            <person name="Leray M."/>
            <person name="Zauner S."/>
            <person name="Polzin J."/>
            <person name="Camacho Y."/>
            <person name="Gros O."/>
            <person name="van Gils J.A."/>
            <person name="Eisen J.A."/>
            <person name="Petersen J.M."/>
            <person name="Yuen B."/>
        </authorList>
    </citation>
    <scope>NUCLEOTIDE SEQUENCE</scope>
    <source>
        <strain evidence="2">MAGL173</strain>
    </source>
</reference>
<evidence type="ECO:0000313" key="3">
    <source>
        <dbReference type="Proteomes" id="UP000886687"/>
    </source>
</evidence>
<dbReference type="InterPro" id="IPR009875">
    <property type="entry name" value="PilZ_domain"/>
</dbReference>
<accession>A0A9E4K3K8</accession>